<protein>
    <submittedName>
        <fullName evidence="1">Uncharacterized protein</fullName>
    </submittedName>
</protein>
<dbReference type="AlphaFoldDB" id="A0A1A7WX49"/>
<accession>A0A1A7WX49</accession>
<reference evidence="1" key="2">
    <citation type="submission" date="2016-06" db="EMBL/GenBank/DDBJ databases">
        <title>The genome of a short-lived fish provides insights into sex chromosome evolution and the genetic control of aging.</title>
        <authorList>
            <person name="Reichwald K."/>
            <person name="Felder M."/>
            <person name="Petzold A."/>
            <person name="Koch P."/>
            <person name="Groth M."/>
            <person name="Platzer M."/>
        </authorList>
    </citation>
    <scope>NUCLEOTIDE SEQUENCE</scope>
    <source>
        <tissue evidence="1">Brain</tissue>
    </source>
</reference>
<evidence type="ECO:0000313" key="1">
    <source>
        <dbReference type="EMBL" id="SBP10293.1"/>
    </source>
</evidence>
<organism evidence="1">
    <name type="scientific">Iconisemion striatum</name>
    <dbReference type="NCBI Taxonomy" id="60296"/>
    <lineage>
        <taxon>Eukaryota</taxon>
        <taxon>Metazoa</taxon>
        <taxon>Chordata</taxon>
        <taxon>Craniata</taxon>
        <taxon>Vertebrata</taxon>
        <taxon>Euteleostomi</taxon>
        <taxon>Actinopterygii</taxon>
        <taxon>Neopterygii</taxon>
        <taxon>Teleostei</taxon>
        <taxon>Neoteleostei</taxon>
        <taxon>Acanthomorphata</taxon>
        <taxon>Ovalentaria</taxon>
        <taxon>Atherinomorphae</taxon>
        <taxon>Cyprinodontiformes</taxon>
        <taxon>Nothobranchiidae</taxon>
        <taxon>Iconisemion</taxon>
    </lineage>
</organism>
<feature type="non-terminal residue" evidence="1">
    <location>
        <position position="42"/>
    </location>
</feature>
<dbReference type="EMBL" id="HADW01008893">
    <property type="protein sequence ID" value="SBP10293.1"/>
    <property type="molecule type" value="Transcribed_RNA"/>
</dbReference>
<reference evidence="1" key="1">
    <citation type="submission" date="2016-05" db="EMBL/GenBank/DDBJ databases">
        <authorList>
            <person name="Lavstsen T."/>
            <person name="Jespersen J.S."/>
        </authorList>
    </citation>
    <scope>NUCLEOTIDE SEQUENCE</scope>
    <source>
        <tissue evidence="1">Brain</tissue>
    </source>
</reference>
<gene>
    <name evidence="1" type="primary">Nfu_g_1_016687</name>
</gene>
<sequence>MSVFSCLKRAILGCSAGLLLASTMPHVTLPTNQIAVARWRNE</sequence>
<proteinExistence type="predicted"/>
<name>A0A1A7WX49_9TELE</name>